<dbReference type="Pfam" id="PF09425">
    <property type="entry name" value="Jas_motif"/>
    <property type="match status" value="1"/>
</dbReference>
<organism evidence="2 3">
    <name type="scientific">Eleusine coracana subsp. coracana</name>
    <dbReference type="NCBI Taxonomy" id="191504"/>
    <lineage>
        <taxon>Eukaryota</taxon>
        <taxon>Viridiplantae</taxon>
        <taxon>Streptophyta</taxon>
        <taxon>Embryophyta</taxon>
        <taxon>Tracheophyta</taxon>
        <taxon>Spermatophyta</taxon>
        <taxon>Magnoliopsida</taxon>
        <taxon>Liliopsida</taxon>
        <taxon>Poales</taxon>
        <taxon>Poaceae</taxon>
        <taxon>PACMAD clade</taxon>
        <taxon>Chloridoideae</taxon>
        <taxon>Cynodonteae</taxon>
        <taxon>Eleusininae</taxon>
        <taxon>Eleusine</taxon>
    </lineage>
</organism>
<dbReference type="InterPro" id="IPR018467">
    <property type="entry name" value="CCT_CS"/>
</dbReference>
<sequence>MAAASNNMFAVTCGLLRQYMTENKHQQSQQQTGGLAGRFLLPPPQEEMEVAEDADARTMQLFPTHADTSQQQQSQNRLKKQATPPVLPLTIFYEGRNPAATEPSSLPTDLPIARKASLKRFLQKRKHRCEIT</sequence>
<name>A0AAV5BFS9_ELECO</name>
<evidence type="ECO:0000313" key="3">
    <source>
        <dbReference type="Proteomes" id="UP001054889"/>
    </source>
</evidence>
<evidence type="ECO:0000313" key="2">
    <source>
        <dbReference type="EMBL" id="GJM84485.1"/>
    </source>
</evidence>
<evidence type="ECO:0000256" key="1">
    <source>
        <dbReference type="SAM" id="MobiDB-lite"/>
    </source>
</evidence>
<dbReference type="PANTHER" id="PTHR33077">
    <property type="entry name" value="PROTEIN TIFY 4A-RELATED-RELATED"/>
    <property type="match status" value="1"/>
</dbReference>
<reference evidence="2" key="2">
    <citation type="submission" date="2021-12" db="EMBL/GenBank/DDBJ databases">
        <title>Resequencing data analysis of finger millet.</title>
        <authorList>
            <person name="Hatakeyama M."/>
            <person name="Aluri S."/>
            <person name="Balachadran M.T."/>
            <person name="Sivarajan S.R."/>
            <person name="Poveda L."/>
            <person name="Shimizu-Inatsugi R."/>
            <person name="Schlapbach R."/>
            <person name="Sreeman S.M."/>
            <person name="Shimizu K.K."/>
        </authorList>
    </citation>
    <scope>NUCLEOTIDE SEQUENCE</scope>
</reference>
<dbReference type="AlphaFoldDB" id="A0AAV5BFS9"/>
<accession>A0AAV5BFS9</accession>
<dbReference type="GO" id="GO:0031347">
    <property type="term" value="P:regulation of defense response"/>
    <property type="evidence" value="ECO:0007669"/>
    <property type="project" value="TreeGrafter"/>
</dbReference>
<dbReference type="InterPro" id="IPR040390">
    <property type="entry name" value="TIFY/JAZ"/>
</dbReference>
<comment type="caution">
    <text evidence="2">The sequence shown here is derived from an EMBL/GenBank/DDBJ whole genome shotgun (WGS) entry which is preliminary data.</text>
</comment>
<keyword evidence="3" id="KW-1185">Reference proteome</keyword>
<protein>
    <submittedName>
        <fullName evidence="2">Uncharacterized protein</fullName>
    </submittedName>
</protein>
<dbReference type="EMBL" id="BQKI01000001">
    <property type="protein sequence ID" value="GJM84485.1"/>
    <property type="molecule type" value="Genomic_DNA"/>
</dbReference>
<proteinExistence type="predicted"/>
<dbReference type="GO" id="GO:0005634">
    <property type="term" value="C:nucleus"/>
    <property type="evidence" value="ECO:0007669"/>
    <property type="project" value="TreeGrafter"/>
</dbReference>
<dbReference type="PANTHER" id="PTHR33077:SF52">
    <property type="entry name" value="PROTEIN TIFY 11D"/>
    <property type="match status" value="1"/>
</dbReference>
<dbReference type="GO" id="GO:2000022">
    <property type="term" value="P:regulation of jasmonic acid mediated signaling pathway"/>
    <property type="evidence" value="ECO:0007669"/>
    <property type="project" value="TreeGrafter"/>
</dbReference>
<dbReference type="GO" id="GO:0009611">
    <property type="term" value="P:response to wounding"/>
    <property type="evidence" value="ECO:0007669"/>
    <property type="project" value="TreeGrafter"/>
</dbReference>
<reference evidence="2" key="1">
    <citation type="journal article" date="2018" name="DNA Res.">
        <title>Multiple hybrid de novo genome assembly of finger millet, an orphan allotetraploid crop.</title>
        <authorList>
            <person name="Hatakeyama M."/>
            <person name="Aluri S."/>
            <person name="Balachadran M.T."/>
            <person name="Sivarajan S.R."/>
            <person name="Patrignani A."/>
            <person name="Gruter S."/>
            <person name="Poveda L."/>
            <person name="Shimizu-Inatsugi R."/>
            <person name="Baeten J."/>
            <person name="Francoijs K.J."/>
            <person name="Nataraja K.N."/>
            <person name="Reddy Y.A.N."/>
            <person name="Phadnis S."/>
            <person name="Ravikumar R.L."/>
            <person name="Schlapbach R."/>
            <person name="Sreeman S.M."/>
            <person name="Shimizu K.K."/>
        </authorList>
    </citation>
    <scope>NUCLEOTIDE SEQUENCE</scope>
</reference>
<gene>
    <name evidence="2" type="primary">ga00161</name>
    <name evidence="2" type="ORF">PR202_ga00161</name>
</gene>
<dbReference type="Proteomes" id="UP001054889">
    <property type="component" value="Unassembled WGS sequence"/>
</dbReference>
<feature type="region of interest" description="Disordered" evidence="1">
    <location>
        <begin position="63"/>
        <end position="83"/>
    </location>
</feature>